<dbReference type="InterPro" id="IPR036728">
    <property type="entry name" value="PBP_GOBP_sf"/>
</dbReference>
<accession>A0A5Q2UQM9</accession>
<dbReference type="Pfam" id="PF01395">
    <property type="entry name" value="PBP_GOBP"/>
    <property type="match status" value="1"/>
</dbReference>
<evidence type="ECO:0000313" key="4">
    <source>
        <dbReference type="EMBL" id="QGH51242.1"/>
    </source>
</evidence>
<dbReference type="GO" id="GO:0005549">
    <property type="term" value="F:odorant binding"/>
    <property type="evidence" value="ECO:0007669"/>
    <property type="project" value="InterPro"/>
</dbReference>
<name>A0A5Q2UQM9_9NEOP</name>
<dbReference type="GO" id="GO:0007608">
    <property type="term" value="P:sensory perception of smell"/>
    <property type="evidence" value="ECO:0007669"/>
    <property type="project" value="UniProtKB-ARBA"/>
</dbReference>
<keyword evidence="3" id="KW-0964">Secreted</keyword>
<evidence type="ECO:0000256" key="3">
    <source>
        <dbReference type="ARBA" id="ARBA00022525"/>
    </source>
</evidence>
<dbReference type="PANTHER" id="PTHR21364">
    <property type="entry name" value="GENERAL ODORANT-BINDING PROTEIN 19A"/>
    <property type="match status" value="1"/>
</dbReference>
<dbReference type="AlphaFoldDB" id="A0A5Q2UQM9"/>
<dbReference type="PANTHER" id="PTHR21364:SF2">
    <property type="entry name" value="GENERAL ODORANT-BINDING PROTEIN 19A"/>
    <property type="match status" value="1"/>
</dbReference>
<dbReference type="SMART" id="SM00708">
    <property type="entry name" value="PhBP"/>
    <property type="match status" value="1"/>
</dbReference>
<reference evidence="4" key="1">
    <citation type="submission" date="2019-04" db="EMBL/GenBank/DDBJ databases">
        <title>Chemosensory genes of Conopomorpha sinensis.</title>
        <authorList>
            <person name="Li P."/>
            <person name="Liu Y."/>
            <person name="Wang S."/>
            <person name="Sun H."/>
        </authorList>
    </citation>
    <scope>NUCLEOTIDE SEQUENCE</scope>
</reference>
<evidence type="ECO:0000256" key="1">
    <source>
        <dbReference type="ARBA" id="ARBA00004613"/>
    </source>
</evidence>
<comment type="subcellular location">
    <subcellularLocation>
        <location evidence="1">Secreted</location>
    </subcellularLocation>
</comment>
<sequence length="111" mass="12532">MAELMKMLRDNCGEESGVDITIVEKINEGMDMTPDPKLKCYMKCIMETAGMMSEGVVDVEAILAMLPEEFSKKNAHLFEKCGTQKGSDDCDTAYRTQECWQKANKAEYFLV</sequence>
<dbReference type="CDD" id="cd23992">
    <property type="entry name" value="PBP_GOBP"/>
    <property type="match status" value="1"/>
</dbReference>
<dbReference type="Gene3D" id="1.10.238.20">
    <property type="entry name" value="Pheromone/general odorant binding protein domain"/>
    <property type="match status" value="1"/>
</dbReference>
<evidence type="ECO:0000256" key="2">
    <source>
        <dbReference type="ARBA" id="ARBA00008098"/>
    </source>
</evidence>
<comment type="similarity">
    <text evidence="2">Belongs to the PBP/GOBP family.</text>
</comment>
<organism evidence="4">
    <name type="scientific">Conopomorpha sinensis</name>
    <name type="common">litch fruit borer</name>
    <dbReference type="NCBI Taxonomy" id="940481"/>
    <lineage>
        <taxon>Eukaryota</taxon>
        <taxon>Metazoa</taxon>
        <taxon>Ecdysozoa</taxon>
        <taxon>Arthropoda</taxon>
        <taxon>Hexapoda</taxon>
        <taxon>Insecta</taxon>
        <taxon>Pterygota</taxon>
        <taxon>Neoptera</taxon>
        <taxon>Endopterygota</taxon>
        <taxon>Lepidoptera</taxon>
        <taxon>Glossata</taxon>
        <taxon>Ditrysia</taxon>
        <taxon>Tineoidea</taxon>
        <taxon>Gracillariidae</taxon>
        <taxon>Conopomorpha</taxon>
    </lineage>
</organism>
<protein>
    <submittedName>
        <fullName evidence="4">Putative odorant binding protein 6</fullName>
    </submittedName>
</protein>
<dbReference type="EMBL" id="MK821128">
    <property type="protein sequence ID" value="QGH51242.1"/>
    <property type="molecule type" value="mRNA"/>
</dbReference>
<dbReference type="FunFam" id="1.10.238.20:FF:000001">
    <property type="entry name" value="General odorant-binding protein lush"/>
    <property type="match status" value="1"/>
</dbReference>
<dbReference type="SUPFAM" id="SSF47565">
    <property type="entry name" value="Insect pheromone/odorant-binding proteins"/>
    <property type="match status" value="1"/>
</dbReference>
<proteinExistence type="evidence at transcript level"/>
<dbReference type="InterPro" id="IPR006170">
    <property type="entry name" value="PBP/GOBP"/>
</dbReference>
<dbReference type="GO" id="GO:0005576">
    <property type="term" value="C:extracellular region"/>
    <property type="evidence" value="ECO:0007669"/>
    <property type="project" value="UniProtKB-SubCell"/>
</dbReference>